<proteinExistence type="predicted"/>
<protein>
    <submittedName>
        <fullName evidence="2">Uncharacterized protein</fullName>
    </submittedName>
</protein>
<sequence length="144" mass="16687">MAMEAIHKSIDDFTIFSKLIKDDIFYRIVSVTCYWASSYYVVAVITKISEKYLEITLKEDTNKLKIMTDYVKDYSILVPDDNLVRLFNGNRAYPKFTCDYDETNNLADSANCDLILSCGKSSGEVKWFKWKYDGKHDEKLCANP</sequence>
<keyword evidence="1" id="KW-0472">Membrane</keyword>
<dbReference type="Proteomes" id="UP000031668">
    <property type="component" value="Unassembled WGS sequence"/>
</dbReference>
<keyword evidence="1" id="KW-0812">Transmembrane</keyword>
<name>A0A0C2M7U8_THEKT</name>
<gene>
    <name evidence="2" type="ORF">RF11_08421</name>
</gene>
<evidence type="ECO:0000313" key="2">
    <source>
        <dbReference type="EMBL" id="KII63060.1"/>
    </source>
</evidence>
<keyword evidence="1" id="KW-1133">Transmembrane helix</keyword>
<dbReference type="EMBL" id="JWZT01004789">
    <property type="protein sequence ID" value="KII63060.1"/>
    <property type="molecule type" value="Genomic_DNA"/>
</dbReference>
<comment type="caution">
    <text evidence="2">The sequence shown here is derived from an EMBL/GenBank/DDBJ whole genome shotgun (WGS) entry which is preliminary data.</text>
</comment>
<evidence type="ECO:0000313" key="3">
    <source>
        <dbReference type="Proteomes" id="UP000031668"/>
    </source>
</evidence>
<keyword evidence="3" id="KW-1185">Reference proteome</keyword>
<organism evidence="2 3">
    <name type="scientific">Thelohanellus kitauei</name>
    <name type="common">Myxosporean</name>
    <dbReference type="NCBI Taxonomy" id="669202"/>
    <lineage>
        <taxon>Eukaryota</taxon>
        <taxon>Metazoa</taxon>
        <taxon>Cnidaria</taxon>
        <taxon>Myxozoa</taxon>
        <taxon>Myxosporea</taxon>
        <taxon>Bivalvulida</taxon>
        <taxon>Platysporina</taxon>
        <taxon>Myxobolidae</taxon>
        <taxon>Thelohanellus</taxon>
    </lineage>
</organism>
<dbReference type="AlphaFoldDB" id="A0A0C2M7U8"/>
<accession>A0A0C2M7U8</accession>
<reference evidence="2 3" key="1">
    <citation type="journal article" date="2014" name="Genome Biol. Evol.">
        <title>The genome of the myxosporean Thelohanellus kitauei shows adaptations to nutrient acquisition within its fish host.</title>
        <authorList>
            <person name="Yang Y."/>
            <person name="Xiong J."/>
            <person name="Zhou Z."/>
            <person name="Huo F."/>
            <person name="Miao W."/>
            <person name="Ran C."/>
            <person name="Liu Y."/>
            <person name="Zhang J."/>
            <person name="Feng J."/>
            <person name="Wang M."/>
            <person name="Wang M."/>
            <person name="Wang L."/>
            <person name="Yao B."/>
        </authorList>
    </citation>
    <scope>NUCLEOTIDE SEQUENCE [LARGE SCALE GENOMIC DNA]</scope>
    <source>
        <strain evidence="2">Wuqing</strain>
    </source>
</reference>
<evidence type="ECO:0000256" key="1">
    <source>
        <dbReference type="SAM" id="Phobius"/>
    </source>
</evidence>
<feature type="transmembrane region" description="Helical" evidence="1">
    <location>
        <begin position="24"/>
        <end position="45"/>
    </location>
</feature>